<evidence type="ECO:0000313" key="10">
    <source>
        <dbReference type="Proteomes" id="UP000231139"/>
    </source>
</evidence>
<evidence type="ECO:0000256" key="7">
    <source>
        <dbReference type="RuleBase" id="RU003870"/>
    </source>
</evidence>
<dbReference type="PANTHER" id="PTHR11655:SF14">
    <property type="entry name" value="LARGE RIBOSOMAL SUBUNIT PROTEIN UL6M"/>
    <property type="match status" value="1"/>
</dbReference>
<dbReference type="AlphaFoldDB" id="A0A2H0N1K0"/>
<evidence type="ECO:0000259" key="8">
    <source>
        <dbReference type="Pfam" id="PF00347"/>
    </source>
</evidence>
<evidence type="ECO:0000256" key="6">
    <source>
        <dbReference type="RuleBase" id="RU003869"/>
    </source>
</evidence>
<dbReference type="Proteomes" id="UP000231139">
    <property type="component" value="Unassembled WGS sequence"/>
</dbReference>
<dbReference type="GO" id="GO:0003735">
    <property type="term" value="F:structural constituent of ribosome"/>
    <property type="evidence" value="ECO:0007669"/>
    <property type="project" value="UniProtKB-UniRule"/>
</dbReference>
<dbReference type="SUPFAM" id="SSF56053">
    <property type="entry name" value="Ribosomal protein L6"/>
    <property type="match status" value="2"/>
</dbReference>
<dbReference type="EMBL" id="PCWK01000015">
    <property type="protein sequence ID" value="PIR02751.1"/>
    <property type="molecule type" value="Genomic_DNA"/>
</dbReference>
<name>A0A2H0N1K0_9BACT</name>
<keyword evidence="2 5" id="KW-0694">RNA-binding</keyword>
<dbReference type="FunFam" id="3.90.930.12:FF:000002">
    <property type="entry name" value="50S ribosomal protein L6"/>
    <property type="match status" value="1"/>
</dbReference>
<dbReference type="GO" id="GO:0022625">
    <property type="term" value="C:cytosolic large ribosomal subunit"/>
    <property type="evidence" value="ECO:0007669"/>
    <property type="project" value="UniProtKB-UniRule"/>
</dbReference>
<reference evidence="9 10" key="1">
    <citation type="submission" date="2017-09" db="EMBL/GenBank/DDBJ databases">
        <title>Depth-based differentiation of microbial function through sediment-hosted aquifers and enrichment of novel symbionts in the deep terrestrial subsurface.</title>
        <authorList>
            <person name="Probst A.J."/>
            <person name="Ladd B."/>
            <person name="Jarett J.K."/>
            <person name="Geller-Mcgrath D.E."/>
            <person name="Sieber C.M."/>
            <person name="Emerson J.B."/>
            <person name="Anantharaman K."/>
            <person name="Thomas B.C."/>
            <person name="Malmstrom R."/>
            <person name="Stieglmeier M."/>
            <person name="Klingl A."/>
            <person name="Woyke T."/>
            <person name="Ryan C.M."/>
            <person name="Banfield J.F."/>
        </authorList>
    </citation>
    <scope>NUCLEOTIDE SEQUENCE [LARGE SCALE GENOMIC DNA]</scope>
    <source>
        <strain evidence="9">CG11_big_fil_rev_8_21_14_0_20_35_11</strain>
    </source>
</reference>
<dbReference type="InterPro" id="IPR020040">
    <property type="entry name" value="Ribosomal_uL6_a/b-dom"/>
</dbReference>
<feature type="domain" description="Large ribosomal subunit protein uL6 alpha-beta" evidence="8">
    <location>
        <begin position="91"/>
        <end position="163"/>
    </location>
</feature>
<dbReference type="InterPro" id="IPR002358">
    <property type="entry name" value="Ribosomal_uL6_CS"/>
</dbReference>
<dbReference type="PRINTS" id="PR00059">
    <property type="entry name" value="RIBOSOMALL6"/>
</dbReference>
<dbReference type="InterPro" id="IPR019906">
    <property type="entry name" value="Ribosomal_uL6_bac-type"/>
</dbReference>
<comment type="subunit">
    <text evidence="5">Part of the 50S ribosomal subunit.</text>
</comment>
<feature type="domain" description="Large ribosomal subunit protein uL6 alpha-beta" evidence="8">
    <location>
        <begin position="11"/>
        <end position="82"/>
    </location>
</feature>
<dbReference type="PROSITE" id="PS00525">
    <property type="entry name" value="RIBOSOMAL_L6_1"/>
    <property type="match status" value="1"/>
</dbReference>
<evidence type="ECO:0000313" key="9">
    <source>
        <dbReference type="EMBL" id="PIR02751.1"/>
    </source>
</evidence>
<dbReference type="GO" id="GO:0002181">
    <property type="term" value="P:cytoplasmic translation"/>
    <property type="evidence" value="ECO:0007669"/>
    <property type="project" value="TreeGrafter"/>
</dbReference>
<keyword evidence="4 5" id="KW-0687">Ribonucleoprotein</keyword>
<proteinExistence type="inferred from homology"/>
<dbReference type="GO" id="GO:0019843">
    <property type="term" value="F:rRNA binding"/>
    <property type="evidence" value="ECO:0007669"/>
    <property type="project" value="UniProtKB-UniRule"/>
</dbReference>
<evidence type="ECO:0000256" key="5">
    <source>
        <dbReference type="HAMAP-Rule" id="MF_01365"/>
    </source>
</evidence>
<keyword evidence="3 5" id="KW-0689">Ribosomal protein</keyword>
<dbReference type="InterPro" id="IPR036789">
    <property type="entry name" value="Ribosomal_uL6-like_a/b-dom_sf"/>
</dbReference>
<organism evidence="9 10">
    <name type="scientific">Candidatus Nealsonbacteria bacterium CG11_big_fil_rev_8_21_14_0_20_35_11</name>
    <dbReference type="NCBI Taxonomy" id="1974713"/>
    <lineage>
        <taxon>Bacteria</taxon>
        <taxon>Candidatus Nealsoniibacteriota</taxon>
    </lineage>
</organism>
<gene>
    <name evidence="5" type="primary">rplF</name>
    <name evidence="9" type="ORF">COV62_00675</name>
</gene>
<dbReference type="InterPro" id="IPR000702">
    <property type="entry name" value="Ribosomal_uL6-like"/>
</dbReference>
<comment type="similarity">
    <text evidence="5 6">Belongs to the universal ribosomal protein uL6 family.</text>
</comment>
<dbReference type="Gene3D" id="3.90.930.12">
    <property type="entry name" value="Ribosomal protein L6, alpha-beta domain"/>
    <property type="match status" value="2"/>
</dbReference>
<accession>A0A2H0N1K0</accession>
<evidence type="ECO:0000256" key="4">
    <source>
        <dbReference type="ARBA" id="ARBA00023274"/>
    </source>
</evidence>
<dbReference type="PIRSF" id="PIRSF002162">
    <property type="entry name" value="Ribosomal_L6"/>
    <property type="match status" value="1"/>
</dbReference>
<keyword evidence="1 5" id="KW-0699">rRNA-binding</keyword>
<evidence type="ECO:0000256" key="1">
    <source>
        <dbReference type="ARBA" id="ARBA00022730"/>
    </source>
</evidence>
<evidence type="ECO:0000256" key="2">
    <source>
        <dbReference type="ARBA" id="ARBA00022884"/>
    </source>
</evidence>
<dbReference type="NCBIfam" id="TIGR03654">
    <property type="entry name" value="L6_bact"/>
    <property type="match status" value="1"/>
</dbReference>
<dbReference type="PANTHER" id="PTHR11655">
    <property type="entry name" value="60S/50S RIBOSOMAL PROTEIN L6/L9"/>
    <property type="match status" value="1"/>
</dbReference>
<dbReference type="HAMAP" id="MF_01365_B">
    <property type="entry name" value="Ribosomal_uL6_B"/>
    <property type="match status" value="1"/>
</dbReference>
<dbReference type="Pfam" id="PF00347">
    <property type="entry name" value="Ribosomal_L6"/>
    <property type="match status" value="2"/>
</dbReference>
<comment type="function">
    <text evidence="5 7">This protein binds to the 23S rRNA, and is important in its secondary structure. It is located near the subunit interface in the base of the L7/L12 stalk, and near the tRNA binding site of the peptidyltransferase center.</text>
</comment>
<sequence length="181" mass="19794">MSRIGKKPIIIPENVEVKIEGAQIKVKGPKGELSGGIFPQIRVELKEKKIHLLPQKATLKSKALWGLSRTLISNMIEGVIKGFEKRLEIEGIGFKARVEEGNLVLEVGFSYPVKIAAPENIQFSVEKNLIIVSGIDKGLVGQVAANIKKVRPPDSYKGKGIRYQGEVIRKKLGKKAATTTG</sequence>
<protein>
    <recommendedName>
        <fullName evidence="5">Large ribosomal subunit protein uL6</fullName>
    </recommendedName>
</protein>
<evidence type="ECO:0000256" key="3">
    <source>
        <dbReference type="ARBA" id="ARBA00022980"/>
    </source>
</evidence>
<comment type="caution">
    <text evidence="9">The sequence shown here is derived from an EMBL/GenBank/DDBJ whole genome shotgun (WGS) entry which is preliminary data.</text>
</comment>